<name>A0AA50CNQ3_9HYPH</name>
<dbReference type="AlphaFoldDB" id="A0AA50CNQ3"/>
<organism evidence="1 2">
    <name type="scientific">Shinella sumterensis</name>
    <dbReference type="NCBI Taxonomy" id="1967501"/>
    <lineage>
        <taxon>Bacteria</taxon>
        <taxon>Pseudomonadati</taxon>
        <taxon>Pseudomonadota</taxon>
        <taxon>Alphaproteobacteria</taxon>
        <taxon>Hyphomicrobiales</taxon>
        <taxon>Rhizobiaceae</taxon>
        <taxon>Shinella</taxon>
    </lineage>
</organism>
<accession>A0AA50CNQ3</accession>
<dbReference type="RefSeq" id="WP_160871537.1">
    <property type="nucleotide sequence ID" value="NZ_CP132302.1"/>
</dbReference>
<sequence length="134" mass="13630">MKTLTIAALAAVVSLGLWAARDRAPDVDPMVSGSIPSPSAGHSYTITNAVAKTACLAERGAAISGRSTRFTAGPDCDAVWPGLAGARTWTQNGDGTVDVLDARGEPLLTVVDGDGLAYEAVEPADAMVTFIAAD</sequence>
<evidence type="ECO:0000313" key="1">
    <source>
        <dbReference type="EMBL" id="WLR97616.1"/>
    </source>
</evidence>
<dbReference type="EMBL" id="CP132302">
    <property type="protein sequence ID" value="WLR97616.1"/>
    <property type="molecule type" value="Genomic_DNA"/>
</dbReference>
<dbReference type="Proteomes" id="UP001234585">
    <property type="component" value="Chromosome"/>
</dbReference>
<proteinExistence type="predicted"/>
<keyword evidence="2" id="KW-1185">Reference proteome</keyword>
<evidence type="ECO:0000313" key="2">
    <source>
        <dbReference type="Proteomes" id="UP001234585"/>
    </source>
</evidence>
<gene>
    <name evidence="1" type="ORF">Q9313_00865</name>
</gene>
<reference evidence="1 2" key="1">
    <citation type="submission" date="2023-08" db="EMBL/GenBank/DDBJ databases">
        <title>Pathogen: clinical or host-associated sample.</title>
        <authorList>
            <person name="Hergert J."/>
            <person name="Casey R."/>
            <person name="Wagner J."/>
            <person name="Young E.L."/>
            <person name="Oakeson K.F."/>
        </authorList>
    </citation>
    <scope>NUCLEOTIDE SEQUENCE [LARGE SCALE GENOMIC DNA]</scope>
    <source>
        <strain evidence="1 2">1760953</strain>
    </source>
</reference>
<protein>
    <submittedName>
        <fullName evidence="1">Uncharacterized protein</fullName>
    </submittedName>
</protein>